<dbReference type="InterPro" id="IPR012337">
    <property type="entry name" value="RNaseH-like_sf"/>
</dbReference>
<feature type="region of interest" description="Disordered" evidence="1">
    <location>
        <begin position="151"/>
        <end position="177"/>
    </location>
</feature>
<evidence type="ECO:0000313" key="3">
    <source>
        <dbReference type="EMBL" id="AOW99472.1"/>
    </source>
</evidence>
<evidence type="ECO:0000313" key="4">
    <source>
        <dbReference type="Proteomes" id="UP000177870"/>
    </source>
</evidence>
<dbReference type="EMBL" id="CP017599">
    <property type="protein sequence ID" value="AOW99472.1"/>
    <property type="molecule type" value="Genomic_DNA"/>
</dbReference>
<dbReference type="Gene3D" id="3.30.420.10">
    <property type="entry name" value="Ribonuclease H-like superfamily/Ribonuclease H"/>
    <property type="match status" value="1"/>
</dbReference>
<evidence type="ECO:0000259" key="2">
    <source>
        <dbReference type="PROSITE" id="PS50879"/>
    </source>
</evidence>
<sequence length="300" mass="32835">MNNQSVNVTAKKTNNKITILFDGGSRGNPGIAGAAAIIKQPGAQTIRVSQFFPHATNNQAEYTGAILGLEKALEIGAGQVVLKGDSQLVINQLKGTWRVKTPHLRPLWTKAKSLLNQFDSVKLEWIPRAQNSEADAAANQAMDQRQGVNAVRKNPTGLPKDKPAVPKLANQSSELPKAKPSIAKLPEQFSELPKVQPLPKLANQIYELIAMGTKAGFKDFLNLKSGRDELTSKRFPTLKEMVPSAVQNAIASAMADADDSTLAKVYRWYLRGLPADLAIRKVQVDLEVSEKIIERRKKNK</sequence>
<dbReference type="Proteomes" id="UP000177870">
    <property type="component" value="Chromosome"/>
</dbReference>
<gene>
    <name evidence="3" type="ORF">BJP34_08405</name>
</gene>
<dbReference type="CDD" id="cd09279">
    <property type="entry name" value="RNase_HI_like"/>
    <property type="match status" value="1"/>
</dbReference>
<dbReference type="STRING" id="1458985.BJP34_08405"/>
<dbReference type="RefSeq" id="WP_070391955.1">
    <property type="nucleotide sequence ID" value="NZ_CP017599.1"/>
</dbReference>
<dbReference type="InterPro" id="IPR002156">
    <property type="entry name" value="RNaseH_domain"/>
</dbReference>
<dbReference type="AlphaFoldDB" id="A0A1D8TPI2"/>
<dbReference type="Pfam" id="PF13456">
    <property type="entry name" value="RVT_3"/>
    <property type="match status" value="1"/>
</dbReference>
<dbReference type="PANTHER" id="PTHR46387:SF2">
    <property type="entry name" value="RIBONUCLEASE HI"/>
    <property type="match status" value="1"/>
</dbReference>
<dbReference type="InterPro" id="IPR036397">
    <property type="entry name" value="RNaseH_sf"/>
</dbReference>
<dbReference type="OrthoDB" id="515626at2"/>
<dbReference type="KEGG" id="mpro:BJP34_08405"/>
<name>A0A1D8TPI2_9CYAN</name>
<reference evidence="4" key="1">
    <citation type="submission" date="2016-10" db="EMBL/GenBank/DDBJ databases">
        <title>Comparative genomics uncovers the prolific and rare metabolic potential of the cyanobacterial genus Moorea.</title>
        <authorList>
            <person name="Leao T."/>
            <person name="Castelao G."/>
            <person name="Korobeynikov A."/>
            <person name="Monroe E.A."/>
            <person name="Podell S."/>
            <person name="Glukhov E."/>
            <person name="Allen E."/>
            <person name="Gerwick W.H."/>
            <person name="Gerwick L."/>
        </authorList>
    </citation>
    <scope>NUCLEOTIDE SEQUENCE [LARGE SCALE GENOMIC DNA]</scope>
    <source>
        <strain evidence="4">PAL-8-15-08-1</strain>
    </source>
</reference>
<dbReference type="GO" id="GO:0003676">
    <property type="term" value="F:nucleic acid binding"/>
    <property type="evidence" value="ECO:0007669"/>
    <property type="project" value="InterPro"/>
</dbReference>
<protein>
    <recommendedName>
        <fullName evidence="2">RNase H type-1 domain-containing protein</fullName>
    </recommendedName>
</protein>
<proteinExistence type="predicted"/>
<organism evidence="3 4">
    <name type="scientific">Moorena producens PAL-8-15-08-1</name>
    <dbReference type="NCBI Taxonomy" id="1458985"/>
    <lineage>
        <taxon>Bacteria</taxon>
        <taxon>Bacillati</taxon>
        <taxon>Cyanobacteriota</taxon>
        <taxon>Cyanophyceae</taxon>
        <taxon>Coleofasciculales</taxon>
        <taxon>Coleofasciculaceae</taxon>
        <taxon>Moorena</taxon>
    </lineage>
</organism>
<feature type="domain" description="RNase H type-1" evidence="2">
    <location>
        <begin position="13"/>
        <end position="143"/>
    </location>
</feature>
<accession>A0A1D8TPI2</accession>
<dbReference type="PROSITE" id="PS50879">
    <property type="entry name" value="RNASE_H_1"/>
    <property type="match status" value="1"/>
</dbReference>
<dbReference type="PANTHER" id="PTHR46387">
    <property type="entry name" value="POLYNUCLEOTIDYL TRANSFERASE, RIBONUCLEASE H-LIKE SUPERFAMILY PROTEIN"/>
    <property type="match status" value="1"/>
</dbReference>
<dbReference type="GO" id="GO:0004523">
    <property type="term" value="F:RNA-DNA hybrid ribonuclease activity"/>
    <property type="evidence" value="ECO:0007669"/>
    <property type="project" value="InterPro"/>
</dbReference>
<dbReference type="SUPFAM" id="SSF53098">
    <property type="entry name" value="Ribonuclease H-like"/>
    <property type="match status" value="1"/>
</dbReference>
<evidence type="ECO:0000256" key="1">
    <source>
        <dbReference type="SAM" id="MobiDB-lite"/>
    </source>
</evidence>